<dbReference type="InterPro" id="IPR012337">
    <property type="entry name" value="RNaseH-like_sf"/>
</dbReference>
<dbReference type="PANTHER" id="PTHR47649:SF1">
    <property type="entry name" value="RIBONUCLEASE D"/>
    <property type="match status" value="1"/>
</dbReference>
<evidence type="ECO:0000313" key="2">
    <source>
        <dbReference type="EMBL" id="ORC32624.1"/>
    </source>
</evidence>
<dbReference type="Proteomes" id="UP000192343">
    <property type="component" value="Unassembled WGS sequence"/>
</dbReference>
<dbReference type="EMBL" id="MWQY01000022">
    <property type="protein sequence ID" value="ORC32624.1"/>
    <property type="molecule type" value="Genomic_DNA"/>
</dbReference>
<dbReference type="GO" id="GO:0008408">
    <property type="term" value="F:3'-5' exonuclease activity"/>
    <property type="evidence" value="ECO:0007669"/>
    <property type="project" value="InterPro"/>
</dbReference>
<keyword evidence="3" id="KW-1185">Reference proteome</keyword>
<dbReference type="SUPFAM" id="SSF53098">
    <property type="entry name" value="Ribonuclease H-like"/>
    <property type="match status" value="1"/>
</dbReference>
<sequence>MMSAVRYSDFLLALTEESHPGADLPRGVFLQMKLGSMMKNYFFIDTEEGLIELRKHLYNEQVKIVGMDLEADYSRHGYGEKLCLIQLYDGKEVYLIDALAVSEEEVCTTLTHKQFIKVFFDAGSDMALVYRLYGIVMYPVIDLHTIAGVLDTNVGGLNSVLSRYLAVQVSETKKKYQKSDWRTRPLPPDAAAYAAGDVRHLIDLYTILIKSIEDRGLVGELANAMERRRFQPDRQSRRSRNLENRLNALSHSQRLLFDRIKAIREGFAMIENRPKEHIICKELLFDIACGRRSVVGVKPPKSIRKDLREAFRSRLVEACEVQQNIRGNYEKVAG</sequence>
<evidence type="ECO:0000313" key="3">
    <source>
        <dbReference type="Proteomes" id="UP000192343"/>
    </source>
</evidence>
<dbReference type="STRING" id="1963862.B4O97_16300"/>
<protein>
    <recommendedName>
        <fullName evidence="1">3'-5' exonuclease domain-containing protein</fullName>
    </recommendedName>
</protein>
<dbReference type="InterPro" id="IPR002562">
    <property type="entry name" value="3'-5'_exonuclease_dom"/>
</dbReference>
<dbReference type="PANTHER" id="PTHR47649">
    <property type="entry name" value="RIBONUCLEASE D"/>
    <property type="match status" value="1"/>
</dbReference>
<dbReference type="Gene3D" id="3.30.420.10">
    <property type="entry name" value="Ribonuclease H-like superfamily/Ribonuclease H"/>
    <property type="match status" value="1"/>
</dbReference>
<reference evidence="2 3" key="1">
    <citation type="submission" date="2017-03" db="EMBL/GenBank/DDBJ databases">
        <title>Draft Genome sequence of Marispirochaeta sp. strain JC444.</title>
        <authorList>
            <person name="Shivani Y."/>
            <person name="Subhash Y."/>
            <person name="Sasikala C."/>
            <person name="Ramana C."/>
        </authorList>
    </citation>
    <scope>NUCLEOTIDE SEQUENCE [LARGE SCALE GENOMIC DNA]</scope>
    <source>
        <strain evidence="2 3">JC444</strain>
    </source>
</reference>
<name>A0A1Y1RUF1_9SPIO</name>
<accession>A0A1Y1RUF1</accession>
<dbReference type="InterPro" id="IPR036397">
    <property type="entry name" value="RNaseH_sf"/>
</dbReference>
<comment type="caution">
    <text evidence="2">The sequence shown here is derived from an EMBL/GenBank/DDBJ whole genome shotgun (WGS) entry which is preliminary data.</text>
</comment>
<dbReference type="AlphaFoldDB" id="A0A1Y1RUF1"/>
<proteinExistence type="predicted"/>
<dbReference type="GO" id="GO:0006139">
    <property type="term" value="P:nucleobase-containing compound metabolic process"/>
    <property type="evidence" value="ECO:0007669"/>
    <property type="project" value="InterPro"/>
</dbReference>
<evidence type="ECO:0000259" key="1">
    <source>
        <dbReference type="SMART" id="SM00474"/>
    </source>
</evidence>
<organism evidence="2 3">
    <name type="scientific">Marispirochaeta aestuarii</name>
    <dbReference type="NCBI Taxonomy" id="1963862"/>
    <lineage>
        <taxon>Bacteria</taxon>
        <taxon>Pseudomonadati</taxon>
        <taxon>Spirochaetota</taxon>
        <taxon>Spirochaetia</taxon>
        <taxon>Spirochaetales</taxon>
        <taxon>Spirochaetaceae</taxon>
        <taxon>Marispirochaeta</taxon>
    </lineage>
</organism>
<dbReference type="Pfam" id="PF01612">
    <property type="entry name" value="DNA_pol_A_exo1"/>
    <property type="match status" value="1"/>
</dbReference>
<dbReference type="GO" id="GO:0003676">
    <property type="term" value="F:nucleic acid binding"/>
    <property type="evidence" value="ECO:0007669"/>
    <property type="project" value="InterPro"/>
</dbReference>
<dbReference type="SMART" id="SM00474">
    <property type="entry name" value="35EXOc"/>
    <property type="match status" value="1"/>
</dbReference>
<dbReference type="InterPro" id="IPR051086">
    <property type="entry name" value="RNase_D-like"/>
</dbReference>
<gene>
    <name evidence="2" type="ORF">B4O97_16300</name>
</gene>
<feature type="domain" description="3'-5' exonuclease" evidence="1">
    <location>
        <begin position="41"/>
        <end position="213"/>
    </location>
</feature>